<feature type="transmembrane region" description="Helical" evidence="9">
    <location>
        <begin position="131"/>
        <end position="156"/>
    </location>
</feature>
<proteinExistence type="inferred from homology"/>
<evidence type="ECO:0000313" key="10">
    <source>
        <dbReference type="EMBL" id="MFD2157933.1"/>
    </source>
</evidence>
<keyword evidence="8 9" id="KW-0472">Membrane</keyword>
<evidence type="ECO:0000313" key="11">
    <source>
        <dbReference type="Proteomes" id="UP001597389"/>
    </source>
</evidence>
<dbReference type="PANTHER" id="PTHR36106:SF1">
    <property type="entry name" value="ANAEROBIC C4-DICARBOXYLATE TRANSPORTER DCUB"/>
    <property type="match status" value="1"/>
</dbReference>
<keyword evidence="3" id="KW-0813">Transport</keyword>
<feature type="transmembrane region" description="Helical" evidence="9">
    <location>
        <begin position="299"/>
        <end position="321"/>
    </location>
</feature>
<evidence type="ECO:0000256" key="2">
    <source>
        <dbReference type="ARBA" id="ARBA00006413"/>
    </source>
</evidence>
<evidence type="ECO:0000256" key="9">
    <source>
        <dbReference type="SAM" id="Phobius"/>
    </source>
</evidence>
<dbReference type="RefSeq" id="WP_377090150.1">
    <property type="nucleotide sequence ID" value="NZ_JBHSJL010000014.1"/>
</dbReference>
<dbReference type="NCBIfam" id="NF009136">
    <property type="entry name" value="PRK12489.1"/>
    <property type="match status" value="1"/>
</dbReference>
<keyword evidence="11" id="KW-1185">Reference proteome</keyword>
<evidence type="ECO:0000256" key="6">
    <source>
        <dbReference type="ARBA" id="ARBA00022692"/>
    </source>
</evidence>
<reference evidence="11" key="1">
    <citation type="journal article" date="2019" name="Int. J. Syst. Evol. Microbiol.">
        <title>The Global Catalogue of Microorganisms (GCM) 10K type strain sequencing project: providing services to taxonomists for standard genome sequencing and annotation.</title>
        <authorList>
            <consortium name="The Broad Institute Genomics Platform"/>
            <consortium name="The Broad Institute Genome Sequencing Center for Infectious Disease"/>
            <person name="Wu L."/>
            <person name="Ma J."/>
        </authorList>
    </citation>
    <scope>NUCLEOTIDE SEQUENCE [LARGE SCALE GENOMIC DNA]</scope>
    <source>
        <strain evidence="11">CCUG 57942</strain>
    </source>
</reference>
<dbReference type="PANTHER" id="PTHR36106">
    <property type="entry name" value="ANAEROBIC C4-DICARBOXYLATE TRANSPORTER DCUB"/>
    <property type="match status" value="1"/>
</dbReference>
<gene>
    <name evidence="10" type="ORF">ACFSW8_03360</name>
</gene>
<name>A0ABW4Z7H5_9BACT</name>
<dbReference type="NCBIfam" id="TIGR00770">
    <property type="entry name" value="Dcu"/>
    <property type="match status" value="1"/>
</dbReference>
<dbReference type="Proteomes" id="UP001597389">
    <property type="component" value="Unassembled WGS sequence"/>
</dbReference>
<comment type="subcellular location">
    <subcellularLocation>
        <location evidence="1">Cell inner membrane</location>
        <topology evidence="1">Multi-pass membrane protein</topology>
    </subcellularLocation>
</comment>
<keyword evidence="4" id="KW-1003">Cell membrane</keyword>
<dbReference type="InterPro" id="IPR004668">
    <property type="entry name" value="Anaer_Dcu_memb_transpt"/>
</dbReference>
<feature type="transmembrane region" description="Helical" evidence="9">
    <location>
        <begin position="228"/>
        <end position="246"/>
    </location>
</feature>
<keyword evidence="6 9" id="KW-0812">Transmembrane</keyword>
<evidence type="ECO:0000256" key="8">
    <source>
        <dbReference type="ARBA" id="ARBA00023136"/>
    </source>
</evidence>
<accession>A0ABW4Z7H5</accession>
<feature type="transmembrane region" description="Helical" evidence="9">
    <location>
        <begin position="266"/>
        <end position="287"/>
    </location>
</feature>
<dbReference type="Pfam" id="PF03605">
    <property type="entry name" value="DcuA_DcuB"/>
    <property type="match status" value="1"/>
</dbReference>
<dbReference type="EMBL" id="JBHUJB010000015">
    <property type="protein sequence ID" value="MFD2157933.1"/>
    <property type="molecule type" value="Genomic_DNA"/>
</dbReference>
<protein>
    <submittedName>
        <fullName evidence="10">Anaerobic C4-dicarboxylate transporter family protein</fullName>
    </submittedName>
</protein>
<evidence type="ECO:0000256" key="3">
    <source>
        <dbReference type="ARBA" id="ARBA00022448"/>
    </source>
</evidence>
<keyword evidence="5" id="KW-0997">Cell inner membrane</keyword>
<feature type="transmembrane region" description="Helical" evidence="9">
    <location>
        <begin position="168"/>
        <end position="187"/>
    </location>
</feature>
<evidence type="ECO:0000256" key="7">
    <source>
        <dbReference type="ARBA" id="ARBA00022989"/>
    </source>
</evidence>
<comment type="similarity">
    <text evidence="2">Belongs to the DcuA/DcuB transporter (TC 2.A.13.1) family.</text>
</comment>
<evidence type="ECO:0000256" key="1">
    <source>
        <dbReference type="ARBA" id="ARBA00004429"/>
    </source>
</evidence>
<organism evidence="10 11">
    <name type="scientific">Rubritalea tangerina</name>
    <dbReference type="NCBI Taxonomy" id="430798"/>
    <lineage>
        <taxon>Bacteria</taxon>
        <taxon>Pseudomonadati</taxon>
        <taxon>Verrucomicrobiota</taxon>
        <taxon>Verrucomicrobiia</taxon>
        <taxon>Verrucomicrobiales</taxon>
        <taxon>Rubritaleaceae</taxon>
        <taxon>Rubritalea</taxon>
    </lineage>
</organism>
<evidence type="ECO:0000256" key="4">
    <source>
        <dbReference type="ARBA" id="ARBA00022475"/>
    </source>
</evidence>
<dbReference type="NCBIfam" id="NF006927">
    <property type="entry name" value="PRK09412.1"/>
    <property type="match status" value="1"/>
</dbReference>
<dbReference type="PIRSF" id="PIRSF004539">
    <property type="entry name" value="C4-dicrbxl_trns"/>
    <property type="match status" value="1"/>
</dbReference>
<feature type="transmembrane region" description="Helical" evidence="9">
    <location>
        <begin position="6"/>
        <end position="39"/>
    </location>
</feature>
<feature type="transmembrane region" description="Helical" evidence="9">
    <location>
        <begin position="420"/>
        <end position="442"/>
    </location>
</feature>
<keyword evidence="7 9" id="KW-1133">Transmembrane helix</keyword>
<evidence type="ECO:0000256" key="5">
    <source>
        <dbReference type="ARBA" id="ARBA00022519"/>
    </source>
</evidence>
<comment type="caution">
    <text evidence="10">The sequence shown here is derived from an EMBL/GenBank/DDBJ whole genome shotgun (WGS) entry which is preliminary data.</text>
</comment>
<sequence length="443" mass="47074">MIWVELLLLLTCILIGSRLGGIGMGTMGGLGLFIFTFVFHLPPGGPPVTVLFMILAVITALSSMEAVGGLTYLVNIAEKVMRKNPKSITFVAPFVTYALIFMSGTQHVIYALLPVIAEISRKSGIRPERPLSISVIAATAGLIASPISAATVALVGTLAGRQVELSDVMVIIIPSTLLAVLIGAFVVSKRGVDLKDDPTYQKLLSEEKFKDIEGAEVLSGQALKQARGSTFTFFAGVLFVVIIGLFPQLRPEYQEVVNGELVTKQVAMAEAIMIIMLAIAAVIMLAFKAKPQQAVTGSIMRSGIVAVLSILGISWLGSSFFEGNETVIVSEISQLIEGQEWLFALGLFALSVLLFSQAATVVTLVPVAVALGIPTPLIIALYPAVNGIFFLPTYGTILAAVSFDQTKTTHIGKYLLNHSFMLPGLVVTISATAIALLINQILN</sequence>
<feature type="transmembrane region" description="Helical" evidence="9">
    <location>
        <begin position="377"/>
        <end position="400"/>
    </location>
</feature>
<feature type="transmembrane region" description="Helical" evidence="9">
    <location>
        <begin position="51"/>
        <end position="74"/>
    </location>
</feature>
<feature type="transmembrane region" description="Helical" evidence="9">
    <location>
        <begin position="341"/>
        <end position="365"/>
    </location>
</feature>